<organism evidence="1 2">
    <name type="scientific">Trichococcus pasteurii</name>
    <dbReference type="NCBI Taxonomy" id="43064"/>
    <lineage>
        <taxon>Bacteria</taxon>
        <taxon>Bacillati</taxon>
        <taxon>Bacillota</taxon>
        <taxon>Bacilli</taxon>
        <taxon>Lactobacillales</taxon>
        <taxon>Carnobacteriaceae</taxon>
        <taxon>Trichococcus</taxon>
    </lineage>
</organism>
<reference evidence="2" key="1">
    <citation type="submission" date="2016-04" db="EMBL/GenBank/DDBJ databases">
        <authorList>
            <person name="Strepis N."/>
        </authorList>
    </citation>
    <scope>NUCLEOTIDE SEQUENCE [LARGE SCALE GENOMIC DNA]</scope>
</reference>
<dbReference type="Proteomes" id="UP000195985">
    <property type="component" value="Unassembled WGS sequence"/>
</dbReference>
<dbReference type="EMBL" id="FWEY01000002">
    <property type="protein sequence ID" value="SLM51487.1"/>
    <property type="molecule type" value="Genomic_DNA"/>
</dbReference>
<protein>
    <submittedName>
        <fullName evidence="1">Uncharacterized protein</fullName>
    </submittedName>
</protein>
<proteinExistence type="predicted"/>
<gene>
    <name evidence="1" type="ORF">TPAS_1163</name>
</gene>
<dbReference type="AlphaFoldDB" id="A0A1W1IEP4"/>
<name>A0A1W1IEP4_9LACT</name>
<evidence type="ECO:0000313" key="2">
    <source>
        <dbReference type="Proteomes" id="UP000195985"/>
    </source>
</evidence>
<evidence type="ECO:0000313" key="1">
    <source>
        <dbReference type="EMBL" id="SLM51487.1"/>
    </source>
</evidence>
<keyword evidence="2" id="KW-1185">Reference proteome</keyword>
<accession>A0A1W1IEP4</accession>
<sequence length="36" mass="4321">MLEFINKIFKIKRLTEEEKISITLTLNMSYSRVAFL</sequence>